<dbReference type="RefSeq" id="XP_066933371.1">
    <property type="nucleotide sequence ID" value="XM_067077270.1"/>
</dbReference>
<organism evidence="1 2">
    <name type="scientific">Clytia hemisphaerica</name>
    <dbReference type="NCBI Taxonomy" id="252671"/>
    <lineage>
        <taxon>Eukaryota</taxon>
        <taxon>Metazoa</taxon>
        <taxon>Cnidaria</taxon>
        <taxon>Hydrozoa</taxon>
        <taxon>Hydroidolina</taxon>
        <taxon>Leptothecata</taxon>
        <taxon>Obeliida</taxon>
        <taxon>Clytiidae</taxon>
        <taxon>Clytia</taxon>
    </lineage>
</organism>
<reference evidence="1" key="1">
    <citation type="submission" date="2021-01" db="UniProtKB">
        <authorList>
            <consortium name="EnsemblMetazoa"/>
        </authorList>
    </citation>
    <scope>IDENTIFICATION</scope>
</reference>
<dbReference type="AlphaFoldDB" id="A0A7M5X4E9"/>
<protein>
    <submittedName>
        <fullName evidence="1">Uncharacterized protein</fullName>
    </submittedName>
</protein>
<evidence type="ECO:0000313" key="2">
    <source>
        <dbReference type="Proteomes" id="UP000594262"/>
    </source>
</evidence>
<name>A0A7M5X4E9_9CNID</name>
<dbReference type="OrthoDB" id="10663247at2759"/>
<dbReference type="GeneID" id="136821035"/>
<accession>A0A7M5X4E9</accession>
<dbReference type="Proteomes" id="UP000594262">
    <property type="component" value="Unplaced"/>
</dbReference>
<keyword evidence="2" id="KW-1185">Reference proteome</keyword>
<dbReference type="EnsemblMetazoa" id="CLYHEMT017287.1">
    <property type="protein sequence ID" value="CLYHEMP017287.1"/>
    <property type="gene ID" value="CLYHEMG017287"/>
</dbReference>
<proteinExistence type="predicted"/>
<sequence>MLKGCIIRKIALSFILVTRIVVIESFKCYKKSIPKNNHGVEPIAAFREERSPSFGNLLTNIYRYSPEWHIEFDLKLTAPVTSYWNTIFCVTHSAYGSRNPCIYIWNNVMQISATVNGDGNYIYSKNDMQIDQLYHIEISQRYVNNGQYRYAISIDGVEVDSVMNTQAKQSYNLIVGLSDNHHDPAPCLVSNFEMINFL</sequence>
<evidence type="ECO:0000313" key="1">
    <source>
        <dbReference type="EnsemblMetazoa" id="CLYHEMP017287.1"/>
    </source>
</evidence>